<dbReference type="PANTHER" id="PTHR43638">
    <property type="entry name" value="OXIDOREDUCTASE, ALDO/KETO REDUCTASE FAMILY PROTEIN"/>
    <property type="match status" value="1"/>
</dbReference>
<dbReference type="InterPro" id="IPR023210">
    <property type="entry name" value="NADP_OxRdtase_dom"/>
</dbReference>
<gene>
    <name evidence="2" type="ORF">CR532_02755</name>
</gene>
<accession>A0A2S1LX66</accession>
<dbReference type="InterPro" id="IPR036812">
    <property type="entry name" value="NAD(P)_OxRdtase_dom_sf"/>
</dbReference>
<dbReference type="RefSeq" id="WP_108729296.1">
    <property type="nucleotide sequence ID" value="NZ_CP025785.1"/>
</dbReference>
<dbReference type="Proteomes" id="UP000244655">
    <property type="component" value="Chromosome"/>
</dbReference>
<evidence type="ECO:0000313" key="3">
    <source>
        <dbReference type="Proteomes" id="UP000244655"/>
    </source>
</evidence>
<evidence type="ECO:0000313" key="2">
    <source>
        <dbReference type="EMBL" id="AWG42897.1"/>
    </source>
</evidence>
<dbReference type="Gene3D" id="3.20.20.100">
    <property type="entry name" value="NADP-dependent oxidoreductase domain"/>
    <property type="match status" value="1"/>
</dbReference>
<evidence type="ECO:0000259" key="1">
    <source>
        <dbReference type="Pfam" id="PF00248"/>
    </source>
</evidence>
<dbReference type="EMBL" id="CP025785">
    <property type="protein sequence ID" value="AWG42897.1"/>
    <property type="molecule type" value="Genomic_DNA"/>
</dbReference>
<dbReference type="CDD" id="cd19085">
    <property type="entry name" value="AKR_AKR11B3"/>
    <property type="match status" value="1"/>
</dbReference>
<dbReference type="AlphaFoldDB" id="A0A2S1LX66"/>
<sequence>MNNLKEDLKKHSQLILGAWQFGGGYFKKVEEREVQKILRKAYDFGIKNIDTAKVYGHGISEKLIGEFISKDSIRENILLASKCYPMKIEEYKKNFQESLQNLRTDYIDIYYIHWPEENASNLKPIAEFLEEMRHRGKIKYLGVSNFEIQHIESISDVCKIDINQIGYNPLFRNKEDTIIPYCKKNNIAIISYSTLAQGLLARENIKNKTEFDAIRVEKLILFRKEIWPHTLKTLQNIKEIATQNNISTLKLTYAWLKRINLDGFIVGFSKEHHIESNHNAFKQSISDKAYHKMTKILDDFKRYTIQFPNLFDKKI</sequence>
<protein>
    <submittedName>
        <fullName evidence="2">Aldo/keto reductase</fullName>
    </submittedName>
</protein>
<dbReference type="OrthoDB" id="9804790at2"/>
<name>A0A2S1LX66_9SPIR</name>
<dbReference type="Pfam" id="PF00248">
    <property type="entry name" value="Aldo_ket_red"/>
    <property type="match status" value="1"/>
</dbReference>
<dbReference type="SUPFAM" id="SSF51430">
    <property type="entry name" value="NAD(P)-linked oxidoreductase"/>
    <property type="match status" value="1"/>
</dbReference>
<dbReference type="PANTHER" id="PTHR43638:SF3">
    <property type="entry name" value="ALDEHYDE REDUCTASE"/>
    <property type="match status" value="1"/>
</dbReference>
<dbReference type="InterPro" id="IPR018170">
    <property type="entry name" value="Aldo/ket_reductase_CS"/>
</dbReference>
<reference evidence="2 3" key="1">
    <citation type="submission" date="2018-01" db="EMBL/GenBank/DDBJ databases">
        <title>Genome sequence of Borrelia tachyglossi.</title>
        <authorList>
            <person name="Gofton A.W."/>
        </authorList>
    </citation>
    <scope>NUCLEOTIDE SEQUENCE [LARGE SCALE GENOMIC DNA]</scope>
    <source>
        <strain evidence="2 3">Bc-F10-1268</strain>
    </source>
</reference>
<keyword evidence="3" id="KW-1185">Reference proteome</keyword>
<dbReference type="GO" id="GO:0016491">
    <property type="term" value="F:oxidoreductase activity"/>
    <property type="evidence" value="ECO:0007669"/>
    <property type="project" value="InterPro"/>
</dbReference>
<dbReference type="PRINTS" id="PR00069">
    <property type="entry name" value="ALDKETRDTASE"/>
</dbReference>
<dbReference type="InterPro" id="IPR020471">
    <property type="entry name" value="AKR"/>
</dbReference>
<feature type="domain" description="NADP-dependent oxidoreductase" evidence="1">
    <location>
        <begin position="14"/>
        <end position="297"/>
    </location>
</feature>
<dbReference type="PROSITE" id="PS00062">
    <property type="entry name" value="ALDOKETO_REDUCTASE_2"/>
    <property type="match status" value="1"/>
</dbReference>
<proteinExistence type="predicted"/>
<organism evidence="2 3">
    <name type="scientific">Candidatus Borreliella tachyglossi</name>
    <dbReference type="NCBI Taxonomy" id="1964448"/>
    <lineage>
        <taxon>Bacteria</taxon>
        <taxon>Pseudomonadati</taxon>
        <taxon>Spirochaetota</taxon>
        <taxon>Spirochaetia</taxon>
        <taxon>Spirochaetales</taxon>
        <taxon>Borreliaceae</taxon>
        <taxon>Borreliella</taxon>
    </lineage>
</organism>